<reference evidence="1 2" key="1">
    <citation type="submission" date="2020-08" db="EMBL/GenBank/DDBJ databases">
        <title>Genomic Encyclopedia of Type Strains, Phase III (KMG-III): the genomes of soil and plant-associated and newly described type strains.</title>
        <authorList>
            <person name="Whitman W."/>
        </authorList>
    </citation>
    <scope>NUCLEOTIDE SEQUENCE [LARGE SCALE GENOMIC DNA]</scope>
    <source>
        <strain evidence="1 2">CECT 8234</strain>
    </source>
</reference>
<comment type="caution">
    <text evidence="1">The sequence shown here is derived from an EMBL/GenBank/DDBJ whole genome shotgun (WGS) entry which is preliminary data.</text>
</comment>
<accession>A0A7W5C5S3</accession>
<evidence type="ECO:0000313" key="1">
    <source>
        <dbReference type="EMBL" id="MBB3151712.1"/>
    </source>
</evidence>
<proteinExistence type="predicted"/>
<name>A0A7W5C5S3_9BACL</name>
<dbReference type="Proteomes" id="UP000518605">
    <property type="component" value="Unassembled WGS sequence"/>
</dbReference>
<dbReference type="RefSeq" id="WP_183561421.1">
    <property type="nucleotide sequence ID" value="NZ_CBCSLB010000008.1"/>
</dbReference>
<dbReference type="EMBL" id="JACHXW010000004">
    <property type="protein sequence ID" value="MBB3151712.1"/>
    <property type="molecule type" value="Genomic_DNA"/>
</dbReference>
<dbReference type="AlphaFoldDB" id="A0A7W5C5S3"/>
<sequence length="73" mass="8113">MHNVMFNAVKGRLQIEEVFFANGVTPDEIKLLDTVEKQIAKAYHAGYQAAVRAAPQLWSNQCAFGYAITRLSA</sequence>
<keyword evidence="2" id="KW-1185">Reference proteome</keyword>
<protein>
    <submittedName>
        <fullName evidence="1">Uncharacterized protein</fullName>
    </submittedName>
</protein>
<organism evidence="1 2">
    <name type="scientific">Paenibacillus endophyticus</name>
    <dbReference type="NCBI Taxonomy" id="1294268"/>
    <lineage>
        <taxon>Bacteria</taxon>
        <taxon>Bacillati</taxon>
        <taxon>Bacillota</taxon>
        <taxon>Bacilli</taxon>
        <taxon>Bacillales</taxon>
        <taxon>Paenibacillaceae</taxon>
        <taxon>Paenibacillus</taxon>
    </lineage>
</organism>
<gene>
    <name evidence="1" type="ORF">FHS16_001758</name>
</gene>
<evidence type="ECO:0000313" key="2">
    <source>
        <dbReference type="Proteomes" id="UP000518605"/>
    </source>
</evidence>